<dbReference type="PROSITE" id="PS51318">
    <property type="entry name" value="TAT"/>
    <property type="match status" value="1"/>
</dbReference>
<name>A0A382VUU1_9ZZZZ</name>
<gene>
    <name evidence="1" type="ORF">METZ01_LOCUS403058</name>
</gene>
<organism evidence="1">
    <name type="scientific">marine metagenome</name>
    <dbReference type="NCBI Taxonomy" id="408172"/>
    <lineage>
        <taxon>unclassified sequences</taxon>
        <taxon>metagenomes</taxon>
        <taxon>ecological metagenomes</taxon>
    </lineage>
</organism>
<reference evidence="1" key="1">
    <citation type="submission" date="2018-05" db="EMBL/GenBank/DDBJ databases">
        <authorList>
            <person name="Lanie J.A."/>
            <person name="Ng W.-L."/>
            <person name="Kazmierczak K.M."/>
            <person name="Andrzejewski T.M."/>
            <person name="Davidsen T.M."/>
            <person name="Wayne K.J."/>
            <person name="Tettelin H."/>
            <person name="Glass J.I."/>
            <person name="Rusch D."/>
            <person name="Podicherti R."/>
            <person name="Tsui H.-C.T."/>
            <person name="Winkler M.E."/>
        </authorList>
    </citation>
    <scope>NUCLEOTIDE SEQUENCE</scope>
</reference>
<protein>
    <recommendedName>
        <fullName evidence="2">DUF1501 domain-containing protein</fullName>
    </recommendedName>
</protein>
<feature type="non-terminal residue" evidence="1">
    <location>
        <position position="124"/>
    </location>
</feature>
<proteinExistence type="predicted"/>
<dbReference type="AlphaFoldDB" id="A0A382VUU1"/>
<dbReference type="InterPro" id="IPR019546">
    <property type="entry name" value="TAT_signal_bac_arc"/>
</dbReference>
<dbReference type="NCBIfam" id="TIGR01409">
    <property type="entry name" value="TAT_signal_seq"/>
    <property type="match status" value="1"/>
</dbReference>
<dbReference type="InterPro" id="IPR006311">
    <property type="entry name" value="TAT_signal"/>
</dbReference>
<dbReference type="Pfam" id="PF07394">
    <property type="entry name" value="DUF1501"/>
    <property type="match status" value="1"/>
</dbReference>
<evidence type="ECO:0008006" key="2">
    <source>
        <dbReference type="Google" id="ProtNLM"/>
    </source>
</evidence>
<sequence>MLTVQGEEMKGFCDGVSRRNFLKVGAMGLGFGGLGLPEMLRLQAAQEGPKPSYKAVINIHLEGGPPQMDTFDMKPDSSLELRGEFSPIRTKVPGTHICELLPRLAQLTDKFSIIRSVVGNVNKH</sequence>
<accession>A0A382VUU1</accession>
<dbReference type="InterPro" id="IPR010869">
    <property type="entry name" value="DUF1501"/>
</dbReference>
<evidence type="ECO:0000313" key="1">
    <source>
        <dbReference type="EMBL" id="SVD50204.1"/>
    </source>
</evidence>
<dbReference type="EMBL" id="UINC01154750">
    <property type="protein sequence ID" value="SVD50204.1"/>
    <property type="molecule type" value="Genomic_DNA"/>
</dbReference>